<sequence length="173" mass="18375">IKVGDRITSSSVAGIGMKASQGRDIVGLALEEFDGASSTTAKILLLVNPVYATDNLEQATSTPVSNNYYSNVINQISGGISNVWKVSKSFVSSLTSSIWNSATSMLASVSKLRIINQDTDSVSYETYNVQSARSEITISGSDVLVSGNGGAYARIRFDESFASFVDENAPVRV</sequence>
<evidence type="ECO:0000313" key="2">
    <source>
        <dbReference type="Proteomes" id="UP000229834"/>
    </source>
</evidence>
<comment type="caution">
    <text evidence="1">The sequence shown here is derived from an EMBL/GenBank/DDBJ whole genome shotgun (WGS) entry which is preliminary data.</text>
</comment>
<dbReference type="Proteomes" id="UP000229834">
    <property type="component" value="Unassembled WGS sequence"/>
</dbReference>
<accession>A0A2H0K739</accession>
<name>A0A2H0K739_9BACT</name>
<protein>
    <submittedName>
        <fullName evidence="1">Uncharacterized protein</fullName>
    </submittedName>
</protein>
<feature type="non-terminal residue" evidence="1">
    <location>
        <position position="1"/>
    </location>
</feature>
<reference evidence="1 2" key="1">
    <citation type="submission" date="2017-09" db="EMBL/GenBank/DDBJ databases">
        <title>Depth-based differentiation of microbial function through sediment-hosted aquifers and enrichment of novel symbionts in the deep terrestrial subsurface.</title>
        <authorList>
            <person name="Probst A.J."/>
            <person name="Ladd B."/>
            <person name="Jarett J.K."/>
            <person name="Geller-Mcgrath D.E."/>
            <person name="Sieber C.M."/>
            <person name="Emerson J.B."/>
            <person name="Anantharaman K."/>
            <person name="Thomas B.C."/>
            <person name="Malmstrom R."/>
            <person name="Stieglmeier M."/>
            <person name="Klingl A."/>
            <person name="Woyke T."/>
            <person name="Ryan C.M."/>
            <person name="Banfield J.F."/>
        </authorList>
    </citation>
    <scope>NUCLEOTIDE SEQUENCE [LARGE SCALE GENOMIC DNA]</scope>
    <source>
        <strain evidence="1">CG11_big_fil_rev_8_21_14_0_20_40_24</strain>
    </source>
</reference>
<dbReference type="AlphaFoldDB" id="A0A2H0K739"/>
<dbReference type="EMBL" id="PCVC01000026">
    <property type="protein sequence ID" value="PIQ67045.1"/>
    <property type="molecule type" value="Genomic_DNA"/>
</dbReference>
<proteinExistence type="predicted"/>
<organism evidence="1 2">
    <name type="scientific">Candidatus Zambryskibacteria bacterium CG11_big_fil_rev_8_21_14_0_20_40_24</name>
    <dbReference type="NCBI Taxonomy" id="1975116"/>
    <lineage>
        <taxon>Bacteria</taxon>
        <taxon>Candidatus Zambryskiibacteriota</taxon>
    </lineage>
</organism>
<evidence type="ECO:0000313" key="1">
    <source>
        <dbReference type="EMBL" id="PIQ67045.1"/>
    </source>
</evidence>
<feature type="non-terminal residue" evidence="1">
    <location>
        <position position="173"/>
    </location>
</feature>
<gene>
    <name evidence="1" type="ORF">COV95_00875</name>
</gene>